<reference evidence="6 7" key="1">
    <citation type="submission" date="2016-10" db="EMBL/GenBank/DDBJ databases">
        <title>The genome of Paramicrosporidium saccamoebae is the missing link in understanding Cryptomycota and Microsporidia evolution.</title>
        <authorList>
            <person name="Quandt C.A."/>
            <person name="Beaudet D."/>
            <person name="Corsaro D."/>
            <person name="Michel R."/>
            <person name="Corradi N."/>
            <person name="James T."/>
        </authorList>
    </citation>
    <scope>NUCLEOTIDE SEQUENCE [LARGE SCALE GENOMIC DNA]</scope>
    <source>
        <strain evidence="6 7">KSL3</strain>
    </source>
</reference>
<proteinExistence type="inferred from homology"/>
<dbReference type="GO" id="GO:0000124">
    <property type="term" value="C:SAGA complex"/>
    <property type="evidence" value="ECO:0007669"/>
    <property type="project" value="EnsemblFungi"/>
</dbReference>
<accession>A0A2H9TNC6</accession>
<evidence type="ECO:0000256" key="4">
    <source>
        <dbReference type="ARBA" id="ARBA00023242"/>
    </source>
</evidence>
<dbReference type="GO" id="GO:0006366">
    <property type="term" value="P:transcription by RNA polymerase II"/>
    <property type="evidence" value="ECO:0007669"/>
    <property type="project" value="EnsemblFungi"/>
</dbReference>
<comment type="similarity">
    <text evidence="5">Belongs to the SPT3 family.</text>
</comment>
<keyword evidence="3" id="KW-0804">Transcription</keyword>
<dbReference type="STRING" id="1246581.A0A2H9TNC6"/>
<dbReference type="GO" id="GO:0003712">
    <property type="term" value="F:transcription coregulator activity"/>
    <property type="evidence" value="ECO:0007669"/>
    <property type="project" value="EnsemblFungi"/>
</dbReference>
<evidence type="ECO:0000256" key="2">
    <source>
        <dbReference type="ARBA" id="ARBA00023015"/>
    </source>
</evidence>
<dbReference type="GO" id="GO:0046695">
    <property type="term" value="C:SLIK (SAGA-like) complex"/>
    <property type="evidence" value="ECO:0007669"/>
    <property type="project" value="EnsemblFungi"/>
</dbReference>
<evidence type="ECO:0000256" key="3">
    <source>
        <dbReference type="ARBA" id="ARBA00023163"/>
    </source>
</evidence>
<comment type="caution">
    <text evidence="6">The sequence shown here is derived from an EMBL/GenBank/DDBJ whole genome shotgun (WGS) entry which is preliminary data.</text>
</comment>
<gene>
    <name evidence="6" type="ORF">PSACC_00922</name>
</gene>
<dbReference type="Gene3D" id="1.10.20.10">
    <property type="entry name" value="Histone, subunit A"/>
    <property type="match status" value="1"/>
</dbReference>
<dbReference type="AlphaFoldDB" id="A0A2H9TNC6"/>
<dbReference type="GO" id="GO:0006357">
    <property type="term" value="P:regulation of transcription by RNA polymerase II"/>
    <property type="evidence" value="ECO:0007669"/>
    <property type="project" value="EnsemblFungi"/>
</dbReference>
<dbReference type="CDD" id="cd22926">
    <property type="entry name" value="HFD_SPT3"/>
    <property type="match status" value="1"/>
</dbReference>
<dbReference type="GO" id="GO:0046982">
    <property type="term" value="F:protein heterodimerization activity"/>
    <property type="evidence" value="ECO:0007669"/>
    <property type="project" value="InterPro"/>
</dbReference>
<keyword evidence="2" id="KW-0805">Transcription regulation</keyword>
<sequence>MMYTFGDVRTPLPSSAQLIEQIVRKQIIDIIIQASHTAQNIRNARSLSAEDVIFTIRRDAIKVARLQEFLSWKDLRKTARPADDGPLEAPDEELFSIADDRRKKKTVARLPWDPISGLVAEATGIETDLLNDEVVGEEAEDDIKRRLRMADMMTRDMSREEYMEYSECRQASFTYKKAKKFRDWINPAQYVDFRLNDDVVEIMGFLAWEMVRKLTEVALGMKRSEMVEAIEGNVSEEGCRMFSSPLEKTAITPEHLHAAVIKIDKDNRDPYEVLLAAPLYRRRVRLF</sequence>
<dbReference type="PANTHER" id="PTHR11380">
    <property type="entry name" value="TRANSCRIPTION INITIATION FACTOR TFIID/SUPT3-RELATED"/>
    <property type="match status" value="1"/>
</dbReference>
<protein>
    <submittedName>
        <fullName evidence="6">Spt3p</fullName>
    </submittedName>
</protein>
<dbReference type="InterPro" id="IPR009072">
    <property type="entry name" value="Histone-fold"/>
</dbReference>
<dbReference type="GO" id="GO:0005829">
    <property type="term" value="C:cytosol"/>
    <property type="evidence" value="ECO:0007669"/>
    <property type="project" value="EnsemblFungi"/>
</dbReference>
<evidence type="ECO:0000256" key="5">
    <source>
        <dbReference type="ARBA" id="ARBA00061274"/>
    </source>
</evidence>
<evidence type="ECO:0000256" key="1">
    <source>
        <dbReference type="ARBA" id="ARBA00004123"/>
    </source>
</evidence>
<dbReference type="Proteomes" id="UP000240830">
    <property type="component" value="Unassembled WGS sequence"/>
</dbReference>
<evidence type="ECO:0000313" key="7">
    <source>
        <dbReference type="Proteomes" id="UP000240830"/>
    </source>
</evidence>
<dbReference type="GO" id="GO:0005634">
    <property type="term" value="C:nucleus"/>
    <property type="evidence" value="ECO:0007669"/>
    <property type="project" value="UniProtKB-SubCell"/>
</dbReference>
<dbReference type="GO" id="GO:0007124">
    <property type="term" value="P:pseudohyphal growth"/>
    <property type="evidence" value="ECO:0007669"/>
    <property type="project" value="EnsemblFungi"/>
</dbReference>
<dbReference type="PANTHER" id="PTHR11380:SF16">
    <property type="entry name" value="TRANSCRIPTION INITIATION PROTEIN SPT3 HOMOLOG"/>
    <property type="match status" value="1"/>
</dbReference>
<evidence type="ECO:0000313" key="6">
    <source>
        <dbReference type="EMBL" id="PJF19247.1"/>
    </source>
</evidence>
<keyword evidence="4" id="KW-0539">Nucleus</keyword>
<comment type="subcellular location">
    <subcellularLocation>
        <location evidence="1">Nucleus</location>
    </subcellularLocation>
</comment>
<keyword evidence="7" id="KW-1185">Reference proteome</keyword>
<organism evidence="6 7">
    <name type="scientific">Paramicrosporidium saccamoebae</name>
    <dbReference type="NCBI Taxonomy" id="1246581"/>
    <lineage>
        <taxon>Eukaryota</taxon>
        <taxon>Fungi</taxon>
        <taxon>Fungi incertae sedis</taxon>
        <taxon>Cryptomycota</taxon>
        <taxon>Cryptomycota incertae sedis</taxon>
        <taxon>Paramicrosporidium</taxon>
    </lineage>
</organism>
<dbReference type="Pfam" id="PF02269">
    <property type="entry name" value="TFIID-18kDa"/>
    <property type="match status" value="1"/>
</dbReference>
<dbReference type="SUPFAM" id="SSF47113">
    <property type="entry name" value="Histone-fold"/>
    <property type="match status" value="1"/>
</dbReference>
<name>A0A2H9TNC6_9FUNG</name>
<dbReference type="GO" id="GO:0001403">
    <property type="term" value="P:invasive growth in response to glucose limitation"/>
    <property type="evidence" value="ECO:0007669"/>
    <property type="project" value="EnsemblFungi"/>
</dbReference>
<dbReference type="InterPro" id="IPR003195">
    <property type="entry name" value="TFIID_TAF13"/>
</dbReference>
<dbReference type="GO" id="GO:0006325">
    <property type="term" value="P:chromatin organization"/>
    <property type="evidence" value="ECO:0007669"/>
    <property type="project" value="EnsemblFungi"/>
</dbReference>
<dbReference type="EMBL" id="MTSL01000072">
    <property type="protein sequence ID" value="PJF19247.1"/>
    <property type="molecule type" value="Genomic_DNA"/>
</dbReference>
<dbReference type="OrthoDB" id="66982at2759"/>